<feature type="transmembrane region" description="Helical" evidence="1">
    <location>
        <begin position="147"/>
        <end position="175"/>
    </location>
</feature>
<comment type="caution">
    <text evidence="2">The sequence shown here is derived from an EMBL/GenBank/DDBJ whole genome shotgun (WGS) entry which is preliminary data.</text>
</comment>
<dbReference type="CDD" id="cd21807">
    <property type="entry name" value="ABC-2_lan_permease_MutE_EpiE-like"/>
    <property type="match status" value="1"/>
</dbReference>
<reference evidence="2 3" key="1">
    <citation type="submission" date="2022-06" db="EMBL/GenBank/DDBJ databases">
        <title>Genomic Encyclopedia of Archaeal and Bacterial Type Strains, Phase II (KMG-II): from individual species to whole genera.</title>
        <authorList>
            <person name="Goeker M."/>
        </authorList>
    </citation>
    <scope>NUCLEOTIDE SEQUENCE [LARGE SCALE GENOMIC DNA]</scope>
    <source>
        <strain evidence="2 3">DSM 44255</strain>
    </source>
</reference>
<dbReference type="Proteomes" id="UP001205185">
    <property type="component" value="Unassembled WGS sequence"/>
</dbReference>
<evidence type="ECO:0000256" key="1">
    <source>
        <dbReference type="SAM" id="Phobius"/>
    </source>
</evidence>
<dbReference type="Pfam" id="PF12730">
    <property type="entry name" value="ABC2_membrane_4"/>
    <property type="match status" value="1"/>
</dbReference>
<sequence length="266" mass="27662">MTPTTEVPTVGTRDHPPLRTVVQVELSRLRHGFLAWYTVLAPIVIAIPLYLGSLFSPEGASGQTWQTFSNVTLEFWGVLVPMTAGLAATLSVRADQDAWRMLLSYAVPRWRYFAGKFGALAVLGLVSSTVLAAVLAAGALLNGTLAASIGVVLAAAYLPWVAGLASTALALLVAVRWGFGPGITVGVAGLLCGALTADKVFWYLIPVAWPMRVILPIAGIGPNGIALPAGSPLADHGAIPVALGLSAVLTALLLLLGGAHMNRKEI</sequence>
<feature type="transmembrane region" description="Helical" evidence="1">
    <location>
        <begin position="113"/>
        <end position="141"/>
    </location>
</feature>
<feature type="transmembrane region" description="Helical" evidence="1">
    <location>
        <begin position="182"/>
        <end position="205"/>
    </location>
</feature>
<organism evidence="2 3">
    <name type="scientific">Actinokineospora diospyrosa</name>
    <dbReference type="NCBI Taxonomy" id="103728"/>
    <lineage>
        <taxon>Bacteria</taxon>
        <taxon>Bacillati</taxon>
        <taxon>Actinomycetota</taxon>
        <taxon>Actinomycetes</taxon>
        <taxon>Pseudonocardiales</taxon>
        <taxon>Pseudonocardiaceae</taxon>
        <taxon>Actinokineospora</taxon>
    </lineage>
</organism>
<name>A0ABT1IFX9_9PSEU</name>
<protein>
    <submittedName>
        <fullName evidence="2">ABC-2 type transport system permease protein</fullName>
    </submittedName>
</protein>
<dbReference type="RefSeq" id="WP_253888487.1">
    <property type="nucleotide sequence ID" value="NZ_BAAAVB010000005.1"/>
</dbReference>
<dbReference type="InterPro" id="IPR021205">
    <property type="entry name" value="Lanti_perm_SpaE/MutE/EpiE-like"/>
</dbReference>
<evidence type="ECO:0000313" key="3">
    <source>
        <dbReference type="Proteomes" id="UP001205185"/>
    </source>
</evidence>
<feature type="transmembrane region" description="Helical" evidence="1">
    <location>
        <begin position="75"/>
        <end position="92"/>
    </location>
</feature>
<keyword evidence="1" id="KW-1133">Transmembrane helix</keyword>
<evidence type="ECO:0000313" key="2">
    <source>
        <dbReference type="EMBL" id="MCP2271554.1"/>
    </source>
</evidence>
<keyword evidence="1" id="KW-0812">Transmembrane</keyword>
<dbReference type="EMBL" id="JAMTCO010000009">
    <property type="protein sequence ID" value="MCP2271554.1"/>
    <property type="molecule type" value="Genomic_DNA"/>
</dbReference>
<proteinExistence type="predicted"/>
<gene>
    <name evidence="2" type="ORF">LV75_004068</name>
</gene>
<feature type="transmembrane region" description="Helical" evidence="1">
    <location>
        <begin position="237"/>
        <end position="256"/>
    </location>
</feature>
<accession>A0ABT1IFX9</accession>
<keyword evidence="1" id="KW-0472">Membrane</keyword>
<feature type="transmembrane region" description="Helical" evidence="1">
    <location>
        <begin position="34"/>
        <end position="55"/>
    </location>
</feature>
<keyword evidence="3" id="KW-1185">Reference proteome</keyword>